<gene>
    <name evidence="2" type="ORF">G8O30_02520</name>
</gene>
<protein>
    <submittedName>
        <fullName evidence="2">Uncharacterized protein</fullName>
    </submittedName>
</protein>
<dbReference type="RefSeq" id="WP_239673428.1">
    <property type="nucleotide sequence ID" value="NZ_CP049742.1"/>
</dbReference>
<evidence type="ECO:0000256" key="1">
    <source>
        <dbReference type="SAM" id="SignalP"/>
    </source>
</evidence>
<proteinExistence type="predicted"/>
<dbReference type="KEGG" id="mcui:G8O30_02520"/>
<dbReference type="PROSITE" id="PS51257">
    <property type="entry name" value="PROKAR_LIPOPROTEIN"/>
    <property type="match status" value="1"/>
</dbReference>
<accession>A0A7S8HEN0</accession>
<evidence type="ECO:0000313" key="2">
    <source>
        <dbReference type="EMBL" id="QPC45908.1"/>
    </source>
</evidence>
<dbReference type="EMBL" id="CP049742">
    <property type="protein sequence ID" value="QPC45908.1"/>
    <property type="molecule type" value="Genomic_DNA"/>
</dbReference>
<organism evidence="2 3">
    <name type="scientific">Mangrovibacillus cuniculi</name>
    <dbReference type="NCBI Taxonomy" id="2593652"/>
    <lineage>
        <taxon>Bacteria</taxon>
        <taxon>Bacillati</taxon>
        <taxon>Bacillota</taxon>
        <taxon>Bacilli</taxon>
        <taxon>Bacillales</taxon>
        <taxon>Bacillaceae</taxon>
        <taxon>Mangrovibacillus</taxon>
    </lineage>
</organism>
<feature type="chain" id="PRO_5038472979" evidence="1">
    <location>
        <begin position="20"/>
        <end position="127"/>
    </location>
</feature>
<sequence>MIIVYKTLLSVLLVLSLFACDSGGSLPITEVVLEDRNGELLLMEDPDALRIIHEVWKEINWDPNVKAEMSREPDKMLSIHLEKLTILYRIWRNSDDSFTIISNNSTEGYGKLEGKAAETLLGILYDT</sequence>
<reference evidence="2 3" key="1">
    <citation type="submission" date="2019-07" db="EMBL/GenBank/DDBJ databases">
        <title>Genome sequence of 2 isolates from Red Sea Mangroves.</title>
        <authorList>
            <person name="Sefrji F."/>
            <person name="Michoud G."/>
            <person name="Merlino G."/>
            <person name="Daffonchio D."/>
        </authorList>
    </citation>
    <scope>NUCLEOTIDE SEQUENCE [LARGE SCALE GENOMIC DNA]</scope>
    <source>
        <strain evidence="2 3">R1DC41</strain>
    </source>
</reference>
<keyword evidence="1" id="KW-0732">Signal</keyword>
<dbReference type="Proteomes" id="UP000593626">
    <property type="component" value="Chromosome"/>
</dbReference>
<feature type="signal peptide" evidence="1">
    <location>
        <begin position="1"/>
        <end position="19"/>
    </location>
</feature>
<keyword evidence="3" id="KW-1185">Reference proteome</keyword>
<dbReference type="AlphaFoldDB" id="A0A7S8HEN0"/>
<evidence type="ECO:0000313" key="3">
    <source>
        <dbReference type="Proteomes" id="UP000593626"/>
    </source>
</evidence>
<name>A0A7S8HEN0_9BACI</name>